<sequence length="460" mass="51709">MTSSSSAIRSDASGMWSDFHQNILELPASRALHLTINEMRRISRIKRPIDLQRTRSIANKTSTYLCSACKHHASPFSTSALRTAQNKASLTENFTDKLRKKIWGTDNPPGQKDPYGDASIFDRTKMREEEQRIRDQEAAKAHIAKAKAVSVPRAKKPTRINNLGTYQPANTWDGLQHVGDPVQDPRDWEGEYELAAFAPRKVVRDSDKITASLHRALVEIFALQEAGVPLSKILKDAPGQDLTLDVTFIDSPAGPKLKFADVAPSLEDIVRSLVPVANENAEKTNPTESEEDVAADRSNVDPLHPETEPAPVDETVEKSNSSETEEDIAGERSAEDLMETKRVTVLYEDLIATWGPTWLQVSLDNLETKFAVMKRLMQLTGIRIPDSQLKARTPQQILKHLIVPPKPRKLVEALKEKEELMTLPNVSIHNRRLTAIDKQKRLGRWKIIKQELNRRELPLS</sequence>
<dbReference type="InterPro" id="IPR036736">
    <property type="entry name" value="ACP-like_sf"/>
</dbReference>
<dbReference type="InterPro" id="IPR018305">
    <property type="entry name" value="Ribosomal_m50"/>
</dbReference>
<name>A0AAD9SZU9_9HELO</name>
<feature type="compositionally biased region" description="Basic and acidic residues" evidence="7">
    <location>
        <begin position="294"/>
        <end position="307"/>
    </location>
</feature>
<dbReference type="GO" id="GO:0005739">
    <property type="term" value="C:mitochondrion"/>
    <property type="evidence" value="ECO:0007669"/>
    <property type="project" value="UniProtKB-SubCell"/>
</dbReference>
<keyword evidence="4" id="KW-0496">Mitochondrion</keyword>
<keyword evidence="5" id="KW-0687">Ribonucleoprotein</keyword>
<evidence type="ECO:0000256" key="3">
    <source>
        <dbReference type="ARBA" id="ARBA00022980"/>
    </source>
</evidence>
<comment type="subcellular location">
    <subcellularLocation>
        <location evidence="1">Mitochondrion</location>
    </subcellularLocation>
</comment>
<dbReference type="Gene3D" id="1.10.1200.10">
    <property type="entry name" value="ACP-like"/>
    <property type="match status" value="1"/>
</dbReference>
<evidence type="ECO:0000313" key="8">
    <source>
        <dbReference type="EMBL" id="KAK2626811.1"/>
    </source>
</evidence>
<evidence type="ECO:0000256" key="5">
    <source>
        <dbReference type="ARBA" id="ARBA00023274"/>
    </source>
</evidence>
<evidence type="ECO:0000256" key="7">
    <source>
        <dbReference type="SAM" id="MobiDB-lite"/>
    </source>
</evidence>
<comment type="caution">
    <text evidence="8">The sequence shown here is derived from an EMBL/GenBank/DDBJ whole genome shotgun (WGS) entry which is preliminary data.</text>
</comment>
<dbReference type="Proteomes" id="UP001285354">
    <property type="component" value="Unassembled WGS sequence"/>
</dbReference>
<evidence type="ECO:0000256" key="1">
    <source>
        <dbReference type="ARBA" id="ARBA00004173"/>
    </source>
</evidence>
<dbReference type="GO" id="GO:1990904">
    <property type="term" value="C:ribonucleoprotein complex"/>
    <property type="evidence" value="ECO:0007669"/>
    <property type="project" value="UniProtKB-KW"/>
</dbReference>
<comment type="similarity">
    <text evidence="2">Belongs to the mitochondrion-specific ribosomal protein mL50 family.</text>
</comment>
<dbReference type="AlphaFoldDB" id="A0AAD9SZU9"/>
<keyword evidence="9" id="KW-1185">Reference proteome</keyword>
<evidence type="ECO:0000256" key="6">
    <source>
        <dbReference type="ARBA" id="ARBA00035183"/>
    </source>
</evidence>
<keyword evidence="3" id="KW-0689">Ribosomal protein</keyword>
<gene>
    <name evidence="8" type="ORF">QTJ16_003986</name>
</gene>
<evidence type="ECO:0000313" key="9">
    <source>
        <dbReference type="Proteomes" id="UP001285354"/>
    </source>
</evidence>
<dbReference type="EMBL" id="JAUBYV010000005">
    <property type="protein sequence ID" value="KAK2626811.1"/>
    <property type="molecule type" value="Genomic_DNA"/>
</dbReference>
<reference evidence="8" key="1">
    <citation type="submission" date="2023-06" db="EMBL/GenBank/DDBJ databases">
        <title>Draft genome of Marssonina rosae.</title>
        <authorList>
            <person name="Cheng Q."/>
        </authorList>
    </citation>
    <scope>NUCLEOTIDE SEQUENCE</scope>
    <source>
        <strain evidence="8">R4</strain>
    </source>
</reference>
<dbReference type="Pfam" id="PF10501">
    <property type="entry name" value="Ribosomal_L50"/>
    <property type="match status" value="1"/>
</dbReference>
<proteinExistence type="inferred from homology"/>
<evidence type="ECO:0000256" key="2">
    <source>
        <dbReference type="ARBA" id="ARBA00008860"/>
    </source>
</evidence>
<feature type="region of interest" description="Disordered" evidence="7">
    <location>
        <begin position="277"/>
        <end position="331"/>
    </location>
</feature>
<accession>A0AAD9SZU9</accession>
<dbReference type="GO" id="GO:0005840">
    <property type="term" value="C:ribosome"/>
    <property type="evidence" value="ECO:0007669"/>
    <property type="project" value="UniProtKB-KW"/>
</dbReference>
<organism evidence="8 9">
    <name type="scientific">Diplocarpon rosae</name>
    <dbReference type="NCBI Taxonomy" id="946125"/>
    <lineage>
        <taxon>Eukaryota</taxon>
        <taxon>Fungi</taxon>
        <taxon>Dikarya</taxon>
        <taxon>Ascomycota</taxon>
        <taxon>Pezizomycotina</taxon>
        <taxon>Leotiomycetes</taxon>
        <taxon>Helotiales</taxon>
        <taxon>Drepanopezizaceae</taxon>
        <taxon>Diplocarpon</taxon>
    </lineage>
</organism>
<protein>
    <recommendedName>
        <fullName evidence="6">Large ribosomal subunit protein mL50</fullName>
    </recommendedName>
</protein>
<evidence type="ECO:0000256" key="4">
    <source>
        <dbReference type="ARBA" id="ARBA00023128"/>
    </source>
</evidence>